<dbReference type="Proteomes" id="UP000249497">
    <property type="component" value="Unassembled WGS sequence"/>
</dbReference>
<feature type="compositionally biased region" description="Basic and acidic residues" evidence="1">
    <location>
        <begin position="42"/>
        <end position="86"/>
    </location>
</feature>
<proteinExistence type="predicted"/>
<name>A0A8T8WSL9_ASPJA</name>
<dbReference type="RefSeq" id="XP_025524607.1">
    <property type="nucleotide sequence ID" value="XM_025672632.1"/>
</dbReference>
<dbReference type="EMBL" id="KZ824823">
    <property type="protein sequence ID" value="RAH78713.1"/>
    <property type="molecule type" value="Genomic_DNA"/>
</dbReference>
<keyword evidence="3" id="KW-1185">Reference proteome</keyword>
<dbReference type="AlphaFoldDB" id="A0A8T8WSL9"/>
<gene>
    <name evidence="2" type="ORF">BO86DRAFT_391584</name>
</gene>
<evidence type="ECO:0000313" key="3">
    <source>
        <dbReference type="Proteomes" id="UP000249497"/>
    </source>
</evidence>
<evidence type="ECO:0000313" key="2">
    <source>
        <dbReference type="EMBL" id="RAH78713.1"/>
    </source>
</evidence>
<accession>A0A8T8WSL9</accession>
<evidence type="ECO:0000256" key="1">
    <source>
        <dbReference type="SAM" id="MobiDB-lite"/>
    </source>
</evidence>
<organism evidence="2 3">
    <name type="scientific">Aspergillus japonicus CBS 114.51</name>
    <dbReference type="NCBI Taxonomy" id="1448312"/>
    <lineage>
        <taxon>Eukaryota</taxon>
        <taxon>Fungi</taxon>
        <taxon>Dikarya</taxon>
        <taxon>Ascomycota</taxon>
        <taxon>Pezizomycotina</taxon>
        <taxon>Eurotiomycetes</taxon>
        <taxon>Eurotiomycetidae</taxon>
        <taxon>Eurotiales</taxon>
        <taxon>Aspergillaceae</taxon>
        <taxon>Aspergillus</taxon>
        <taxon>Aspergillus subgen. Circumdati</taxon>
    </lineage>
</organism>
<dbReference type="GeneID" id="37176324"/>
<sequence>MGSRSILTVEIVLDVCYIGLVHFPGPKGRNIGEGKSKRDRVQRREGRIELEGEERESSRGRDEERRERERERREKGGMWGKEAKRG</sequence>
<protein>
    <submittedName>
        <fullName evidence="2">Uncharacterized protein</fullName>
    </submittedName>
</protein>
<feature type="region of interest" description="Disordered" evidence="1">
    <location>
        <begin position="23"/>
        <end position="86"/>
    </location>
</feature>
<reference evidence="2 3" key="1">
    <citation type="submission" date="2018-02" db="EMBL/GenBank/DDBJ databases">
        <title>The genomes of Aspergillus section Nigri reveals drivers in fungal speciation.</title>
        <authorList>
            <consortium name="DOE Joint Genome Institute"/>
            <person name="Vesth T.C."/>
            <person name="Nybo J."/>
            <person name="Theobald S."/>
            <person name="Brandl J."/>
            <person name="Frisvad J.C."/>
            <person name="Nielsen K.F."/>
            <person name="Lyhne E.K."/>
            <person name="Kogle M.E."/>
            <person name="Kuo A."/>
            <person name="Riley R."/>
            <person name="Clum A."/>
            <person name="Nolan M."/>
            <person name="Lipzen A."/>
            <person name="Salamov A."/>
            <person name="Henrissat B."/>
            <person name="Wiebenga A."/>
            <person name="De vries R.P."/>
            <person name="Grigoriev I.V."/>
            <person name="Mortensen U.H."/>
            <person name="Andersen M.R."/>
            <person name="Baker S.E."/>
        </authorList>
    </citation>
    <scope>NUCLEOTIDE SEQUENCE [LARGE SCALE GENOMIC DNA]</scope>
    <source>
        <strain evidence="2 3">CBS 114.51</strain>
    </source>
</reference>